<name>A0A6A6J090_9PLEO</name>
<dbReference type="RefSeq" id="XP_033689817.1">
    <property type="nucleotide sequence ID" value="XM_033827887.1"/>
</dbReference>
<accession>A0A6A6J090</accession>
<evidence type="ECO:0008006" key="4">
    <source>
        <dbReference type="Google" id="ProtNLM"/>
    </source>
</evidence>
<dbReference type="AlphaFoldDB" id="A0A6A6J090"/>
<proteinExistence type="predicted"/>
<evidence type="ECO:0000313" key="3">
    <source>
        <dbReference type="Proteomes" id="UP000800094"/>
    </source>
</evidence>
<feature type="compositionally biased region" description="Low complexity" evidence="1">
    <location>
        <begin position="53"/>
        <end position="66"/>
    </location>
</feature>
<feature type="compositionally biased region" description="Basic and acidic residues" evidence="1">
    <location>
        <begin position="302"/>
        <end position="321"/>
    </location>
</feature>
<dbReference type="EMBL" id="ML987190">
    <property type="protein sequence ID" value="KAF2254813.1"/>
    <property type="molecule type" value="Genomic_DNA"/>
</dbReference>
<feature type="compositionally biased region" description="Pro residues" evidence="1">
    <location>
        <begin position="70"/>
        <end position="80"/>
    </location>
</feature>
<feature type="compositionally biased region" description="Basic and acidic residues" evidence="1">
    <location>
        <begin position="363"/>
        <end position="401"/>
    </location>
</feature>
<sequence length="471" mass="51499">MIEVRTLTIHGADRPREEPACSTTFTPIRSDESYFPVSVPSNHSTISGKSEESASVTATTSASTTTLPSRPEPWNTPPASPSAIQMALDTPIPKEINCKTCDRILAATSSLGDLVPAGTQANACDTCRKFEELHDDMQTKDEAFKALEGRRFEHGGRQKALEEAKAAHIAFDNFLIQVEVLVADSTTDEQGEEQSGGHDPEHLQPENSSRGPKRPLEPSPATTPPRSLKRPRLVDNSRRVSFESSVVFRDETERRPEMAFNRASEDYLPGRNAPPEGTEYVDTSGHGIAPTKFFGVRKQGKKWVETKEGREEDERWRRASESEEDREEVEEGETIESVQHGANSGQPEGAKRTPEETPTEQEEVGHSNKKAVEPLKDAEQPKDTERGPEELPSDEGAHHGNSDTAAGKLNGTETDAKDKEGNQAPQAQDRGKTGALKETTTEQSMDALPDRTGAVEAIVREEADEQSGAKA</sequence>
<gene>
    <name evidence="2" type="ORF">BU26DRAFT_514655</name>
</gene>
<organism evidence="2 3">
    <name type="scientific">Trematosphaeria pertusa</name>
    <dbReference type="NCBI Taxonomy" id="390896"/>
    <lineage>
        <taxon>Eukaryota</taxon>
        <taxon>Fungi</taxon>
        <taxon>Dikarya</taxon>
        <taxon>Ascomycota</taxon>
        <taxon>Pezizomycotina</taxon>
        <taxon>Dothideomycetes</taxon>
        <taxon>Pleosporomycetidae</taxon>
        <taxon>Pleosporales</taxon>
        <taxon>Massarineae</taxon>
        <taxon>Trematosphaeriaceae</taxon>
        <taxon>Trematosphaeria</taxon>
    </lineage>
</organism>
<feature type="compositionally biased region" description="Acidic residues" evidence="1">
    <location>
        <begin position="322"/>
        <end position="334"/>
    </location>
</feature>
<evidence type="ECO:0000313" key="2">
    <source>
        <dbReference type="EMBL" id="KAF2254813.1"/>
    </source>
</evidence>
<dbReference type="GeneID" id="54581217"/>
<protein>
    <recommendedName>
        <fullName evidence="4">Stc1 domain-containing protein</fullName>
    </recommendedName>
</protein>
<dbReference type="Proteomes" id="UP000800094">
    <property type="component" value="Unassembled WGS sequence"/>
</dbReference>
<evidence type="ECO:0000256" key="1">
    <source>
        <dbReference type="SAM" id="MobiDB-lite"/>
    </source>
</evidence>
<feature type="compositionally biased region" description="Polar residues" evidence="1">
    <location>
        <begin position="39"/>
        <end position="48"/>
    </location>
</feature>
<keyword evidence="3" id="KW-1185">Reference proteome</keyword>
<feature type="region of interest" description="Disordered" evidence="1">
    <location>
        <begin position="186"/>
        <end position="235"/>
    </location>
</feature>
<feature type="region of interest" description="Disordered" evidence="1">
    <location>
        <begin position="1"/>
        <end position="80"/>
    </location>
</feature>
<feature type="region of interest" description="Disordered" evidence="1">
    <location>
        <begin position="257"/>
        <end position="454"/>
    </location>
</feature>
<reference evidence="2" key="1">
    <citation type="journal article" date="2020" name="Stud. Mycol.">
        <title>101 Dothideomycetes genomes: a test case for predicting lifestyles and emergence of pathogens.</title>
        <authorList>
            <person name="Haridas S."/>
            <person name="Albert R."/>
            <person name="Binder M."/>
            <person name="Bloem J."/>
            <person name="Labutti K."/>
            <person name="Salamov A."/>
            <person name="Andreopoulos B."/>
            <person name="Baker S."/>
            <person name="Barry K."/>
            <person name="Bills G."/>
            <person name="Bluhm B."/>
            <person name="Cannon C."/>
            <person name="Castanera R."/>
            <person name="Culley D."/>
            <person name="Daum C."/>
            <person name="Ezra D."/>
            <person name="Gonzalez J."/>
            <person name="Henrissat B."/>
            <person name="Kuo A."/>
            <person name="Liang C."/>
            <person name="Lipzen A."/>
            <person name="Lutzoni F."/>
            <person name="Magnuson J."/>
            <person name="Mondo S."/>
            <person name="Nolan M."/>
            <person name="Ohm R."/>
            <person name="Pangilinan J."/>
            <person name="Park H.-J."/>
            <person name="Ramirez L."/>
            <person name="Alfaro M."/>
            <person name="Sun H."/>
            <person name="Tritt A."/>
            <person name="Yoshinaga Y."/>
            <person name="Zwiers L.-H."/>
            <person name="Turgeon B."/>
            <person name="Goodwin S."/>
            <person name="Spatafora J."/>
            <person name="Crous P."/>
            <person name="Grigoriev I."/>
        </authorList>
    </citation>
    <scope>NUCLEOTIDE SEQUENCE</scope>
    <source>
        <strain evidence="2">CBS 122368</strain>
    </source>
</reference>
<feature type="compositionally biased region" description="Basic and acidic residues" evidence="1">
    <location>
        <begin position="195"/>
        <end position="204"/>
    </location>
</feature>
<dbReference type="OrthoDB" id="3800892at2759"/>